<dbReference type="GO" id="GO:0032259">
    <property type="term" value="P:methylation"/>
    <property type="evidence" value="ECO:0007669"/>
    <property type="project" value="UniProtKB-KW"/>
</dbReference>
<accession>A0A4Q9DIC3</accession>
<dbReference type="CDD" id="cd02440">
    <property type="entry name" value="AdoMet_MTases"/>
    <property type="match status" value="1"/>
</dbReference>
<dbReference type="InterPro" id="IPR050508">
    <property type="entry name" value="Methyltransf_Superfamily"/>
</dbReference>
<dbReference type="GO" id="GO:0008168">
    <property type="term" value="F:methyltransferase activity"/>
    <property type="evidence" value="ECO:0007669"/>
    <property type="project" value="UniProtKB-KW"/>
</dbReference>
<keyword evidence="2" id="KW-0808">Transferase</keyword>
<proteinExistence type="predicted"/>
<evidence type="ECO:0000259" key="1">
    <source>
        <dbReference type="Pfam" id="PF13649"/>
    </source>
</evidence>
<dbReference type="OrthoDB" id="9804312at2"/>
<dbReference type="SUPFAM" id="SSF53335">
    <property type="entry name" value="S-adenosyl-L-methionine-dependent methyltransferases"/>
    <property type="match status" value="1"/>
</dbReference>
<comment type="caution">
    <text evidence="2">The sequence shown here is derived from an EMBL/GenBank/DDBJ whole genome shotgun (WGS) entry which is preliminary data.</text>
</comment>
<dbReference type="PANTHER" id="PTHR42912:SF80">
    <property type="entry name" value="METHYLTRANSFERASE DOMAIN-CONTAINING PROTEIN"/>
    <property type="match status" value="1"/>
</dbReference>
<dbReference type="InterPro" id="IPR041698">
    <property type="entry name" value="Methyltransf_25"/>
</dbReference>
<dbReference type="PANTHER" id="PTHR42912">
    <property type="entry name" value="METHYLTRANSFERASE"/>
    <property type="match status" value="1"/>
</dbReference>
<keyword evidence="3" id="KW-1185">Reference proteome</keyword>
<dbReference type="Pfam" id="PF13649">
    <property type="entry name" value="Methyltransf_25"/>
    <property type="match status" value="1"/>
</dbReference>
<dbReference type="RefSeq" id="WP_131016721.1">
    <property type="nucleotide sequence ID" value="NZ_SIRE01000022.1"/>
</dbReference>
<dbReference type="Gene3D" id="3.40.50.150">
    <property type="entry name" value="Vaccinia Virus protein VP39"/>
    <property type="match status" value="1"/>
</dbReference>
<dbReference type="InterPro" id="IPR029063">
    <property type="entry name" value="SAM-dependent_MTases_sf"/>
</dbReference>
<name>A0A4Q9DIC3_9BACL</name>
<dbReference type="AlphaFoldDB" id="A0A4Q9DIC3"/>
<sequence length="231" mass="26869">MDNQKKEWETSYLNRDNFVFYPHEEVIRFTSKYIRKRIGLNEFKETQNQFAHPKVLDLGCGIGRHVIYLSQMELDAYGVDLSEYAVDTAKGWASQQGISQLEEKIKVGDIRSLPWDDGFFHYAVSHGVLDSMHFKIARDAVKDLFRVMVPGGLFYCDLVSGDDSSHSREFCGEDIVAEDHEKGTVQSYFNYEKLVDLFNGYFEFVEVLLIRKENIHTGSFISRYHLVLRRI</sequence>
<dbReference type="Proteomes" id="UP000293142">
    <property type="component" value="Unassembled WGS sequence"/>
</dbReference>
<gene>
    <name evidence="2" type="ORF">EYB31_27635</name>
</gene>
<evidence type="ECO:0000313" key="2">
    <source>
        <dbReference type="EMBL" id="TBL73002.1"/>
    </source>
</evidence>
<evidence type="ECO:0000313" key="3">
    <source>
        <dbReference type="Proteomes" id="UP000293142"/>
    </source>
</evidence>
<protein>
    <submittedName>
        <fullName evidence="2">Class I SAM-dependent methyltransferase</fullName>
    </submittedName>
</protein>
<reference evidence="2 3" key="1">
    <citation type="submission" date="2019-02" db="EMBL/GenBank/DDBJ databases">
        <title>Paenibacillus sp. nov., isolated from surface-sterilized tissue of Thalictrum simplex L.</title>
        <authorList>
            <person name="Tuo L."/>
        </authorList>
    </citation>
    <scope>NUCLEOTIDE SEQUENCE [LARGE SCALE GENOMIC DNA]</scope>
    <source>
        <strain evidence="2 3">N2SHLJ1</strain>
    </source>
</reference>
<organism evidence="2 3">
    <name type="scientific">Paenibacillus thalictri</name>
    <dbReference type="NCBI Taxonomy" id="2527873"/>
    <lineage>
        <taxon>Bacteria</taxon>
        <taxon>Bacillati</taxon>
        <taxon>Bacillota</taxon>
        <taxon>Bacilli</taxon>
        <taxon>Bacillales</taxon>
        <taxon>Paenibacillaceae</taxon>
        <taxon>Paenibacillus</taxon>
    </lineage>
</organism>
<keyword evidence="2" id="KW-0489">Methyltransferase</keyword>
<feature type="domain" description="Methyltransferase" evidence="1">
    <location>
        <begin position="55"/>
        <end position="152"/>
    </location>
</feature>
<dbReference type="EMBL" id="SIRE01000022">
    <property type="protein sequence ID" value="TBL73002.1"/>
    <property type="molecule type" value="Genomic_DNA"/>
</dbReference>